<reference evidence="5 7" key="2">
    <citation type="submission" date="2018-08" db="EMBL/GenBank/DDBJ databases">
        <title>Genetic Globetrotter - A new plasmid hitch-hiking vast phylogenetic and geographic distances.</title>
        <authorList>
            <person name="Vollmers J."/>
            <person name="Petersen J."/>
        </authorList>
    </citation>
    <scope>NUCLEOTIDE SEQUENCE [LARGE SCALE GENOMIC DNA]</scope>
    <source>
        <strain evidence="5 7">DSM 26383</strain>
    </source>
</reference>
<dbReference type="Proteomes" id="UP000325785">
    <property type="component" value="Chromosome"/>
</dbReference>
<gene>
    <name evidence="5" type="primary">hprA_1</name>
    <name evidence="5" type="ORF">RIdsm_00020</name>
    <name evidence="4" type="ORF">XM52_16630</name>
</gene>
<evidence type="ECO:0000313" key="5">
    <source>
        <dbReference type="EMBL" id="QEW24248.1"/>
    </source>
</evidence>
<dbReference type="GO" id="GO:0008465">
    <property type="term" value="F:hydroxypyruvate reductase (NADH) activity"/>
    <property type="evidence" value="ECO:0007669"/>
    <property type="project" value="UniProtKB-EC"/>
</dbReference>
<evidence type="ECO:0000256" key="1">
    <source>
        <dbReference type="ARBA" id="ARBA00023002"/>
    </source>
</evidence>
<dbReference type="PATRIC" id="fig|540747.5.peg.1049"/>
<dbReference type="EC" id="1.1.1.29" evidence="5"/>
<dbReference type="EMBL" id="CP031598">
    <property type="protein sequence ID" value="QEW24248.1"/>
    <property type="molecule type" value="Genomic_DNA"/>
</dbReference>
<dbReference type="SUPFAM" id="SSF51735">
    <property type="entry name" value="NAD(P)-binding Rossmann-fold domains"/>
    <property type="match status" value="1"/>
</dbReference>
<dbReference type="GO" id="GO:0051287">
    <property type="term" value="F:NAD binding"/>
    <property type="evidence" value="ECO:0007669"/>
    <property type="project" value="InterPro"/>
</dbReference>
<dbReference type="PANTHER" id="PTHR43333:SF1">
    <property type="entry name" value="D-ISOMER SPECIFIC 2-HYDROXYACID DEHYDROGENASE NAD-BINDING DOMAIN-CONTAINING PROTEIN"/>
    <property type="match status" value="1"/>
</dbReference>
<evidence type="ECO:0000256" key="2">
    <source>
        <dbReference type="ARBA" id="ARBA00023027"/>
    </source>
</evidence>
<evidence type="ECO:0000313" key="4">
    <source>
        <dbReference type="EMBL" id="KRS16849.1"/>
    </source>
</evidence>
<proteinExistence type="predicted"/>
<dbReference type="KEGG" id="rid:RIdsm_00020"/>
<dbReference type="AlphaFoldDB" id="A0A0T5P736"/>
<name>A0A0T5P736_9RHOB</name>
<keyword evidence="2" id="KW-0520">NAD</keyword>
<dbReference type="Pfam" id="PF02826">
    <property type="entry name" value="2-Hacid_dh_C"/>
    <property type="match status" value="1"/>
</dbReference>
<protein>
    <submittedName>
        <fullName evidence="5">Glycerate dehydrogenase</fullName>
        <ecNumber evidence="5">1.1.1.29</ecNumber>
    </submittedName>
    <submittedName>
        <fullName evidence="4">Hydroxyacid dehydrogenase</fullName>
    </submittedName>
</protein>
<dbReference type="PANTHER" id="PTHR43333">
    <property type="entry name" value="2-HACID_DH_C DOMAIN-CONTAINING PROTEIN"/>
    <property type="match status" value="1"/>
</dbReference>
<reference evidence="4 6" key="1">
    <citation type="submission" date="2015-04" db="EMBL/GenBank/DDBJ databases">
        <title>The draft genome sequence of Roseovarius indicus B108T.</title>
        <authorList>
            <person name="Li G."/>
            <person name="Lai Q."/>
            <person name="Shao Z."/>
            <person name="Yan P."/>
        </authorList>
    </citation>
    <scope>NUCLEOTIDE SEQUENCE [LARGE SCALE GENOMIC DNA]</scope>
    <source>
        <strain evidence="4 6">B108</strain>
    </source>
</reference>
<accession>A0A0T5P736</accession>
<dbReference type="OrthoDB" id="7374922at2"/>
<dbReference type="InterPro" id="IPR006140">
    <property type="entry name" value="D-isomer_DH_NAD-bd"/>
</dbReference>
<sequence>MTKDAPRVIIMNDNPGPMTARLRQAVPEAEVAELTRYEDTERMLAEFRPDVVYSIKFAGNEGFPTDLLMGPEGPGWVSVGGSGCDHLGRWDAEQTTVTNSAGVAAHMMAEYAFGCALHFSLDIEGLARDKAERHWRGSRLMTSLKGKTLLIVGLGQTGQAVAKRAQAFGMHVIGTRARPEPMENLDEVHAAEDLPKLWGQADMIVVSVPLLPSTRGLIGAEDFAAMKPSAVLVDVSRGGVIDSDALLEALQARRIAGAGLDVFAEEPLPEESPFWDLDNIILSPHSSGVYEGWDLNSFDMFIENLKRWQKGETLKNIVDPGRGY</sequence>
<evidence type="ECO:0000259" key="3">
    <source>
        <dbReference type="Pfam" id="PF02826"/>
    </source>
</evidence>
<dbReference type="RefSeq" id="WP_057817537.1">
    <property type="nucleotide sequence ID" value="NZ_CP031598.1"/>
</dbReference>
<dbReference type="STRING" id="540747.SAMN04488031_102182"/>
<organism evidence="4 6">
    <name type="scientific">Roseovarius indicus</name>
    <dbReference type="NCBI Taxonomy" id="540747"/>
    <lineage>
        <taxon>Bacteria</taxon>
        <taxon>Pseudomonadati</taxon>
        <taxon>Pseudomonadota</taxon>
        <taxon>Alphaproteobacteria</taxon>
        <taxon>Rhodobacterales</taxon>
        <taxon>Roseobacteraceae</taxon>
        <taxon>Roseovarius</taxon>
    </lineage>
</organism>
<evidence type="ECO:0000313" key="6">
    <source>
        <dbReference type="Proteomes" id="UP000051401"/>
    </source>
</evidence>
<keyword evidence="1 5" id="KW-0560">Oxidoreductase</keyword>
<keyword evidence="6" id="KW-1185">Reference proteome</keyword>
<feature type="domain" description="D-isomer specific 2-hydroxyacid dehydrogenase NAD-binding" evidence="3">
    <location>
        <begin position="116"/>
        <end position="286"/>
    </location>
</feature>
<evidence type="ECO:0000313" key="7">
    <source>
        <dbReference type="Proteomes" id="UP000325785"/>
    </source>
</evidence>
<dbReference type="Gene3D" id="3.40.50.720">
    <property type="entry name" value="NAD(P)-binding Rossmann-like Domain"/>
    <property type="match status" value="2"/>
</dbReference>
<dbReference type="EMBL" id="LAXI01000011">
    <property type="protein sequence ID" value="KRS16849.1"/>
    <property type="molecule type" value="Genomic_DNA"/>
</dbReference>
<dbReference type="InterPro" id="IPR036291">
    <property type="entry name" value="NAD(P)-bd_dom_sf"/>
</dbReference>
<dbReference type="CDD" id="cd05300">
    <property type="entry name" value="2-Hacid_dh_1"/>
    <property type="match status" value="1"/>
</dbReference>
<dbReference type="Proteomes" id="UP000051401">
    <property type="component" value="Unassembled WGS sequence"/>
</dbReference>